<dbReference type="Gene3D" id="3.80.10.10">
    <property type="entry name" value="Ribonuclease Inhibitor"/>
    <property type="match status" value="3"/>
</dbReference>
<feature type="domain" description="TIR" evidence="5">
    <location>
        <begin position="19"/>
        <end position="179"/>
    </location>
</feature>
<dbReference type="SUPFAM" id="SSF52200">
    <property type="entry name" value="Toll/Interleukin receptor TIR domain"/>
    <property type="match status" value="1"/>
</dbReference>
<dbReference type="PANTHER" id="PTHR11017">
    <property type="entry name" value="LEUCINE-RICH REPEAT-CONTAINING PROTEIN"/>
    <property type="match status" value="1"/>
</dbReference>
<keyword evidence="7" id="KW-1185">Reference proteome</keyword>
<dbReference type="Proteomes" id="UP001634007">
    <property type="component" value="Unassembled WGS sequence"/>
</dbReference>
<organism evidence="6 7">
    <name type="scientific">Eucalyptus globulus</name>
    <name type="common">Tasmanian blue gum</name>
    <dbReference type="NCBI Taxonomy" id="34317"/>
    <lineage>
        <taxon>Eukaryota</taxon>
        <taxon>Viridiplantae</taxon>
        <taxon>Streptophyta</taxon>
        <taxon>Embryophyta</taxon>
        <taxon>Tracheophyta</taxon>
        <taxon>Spermatophyta</taxon>
        <taxon>Magnoliopsida</taxon>
        <taxon>eudicotyledons</taxon>
        <taxon>Gunneridae</taxon>
        <taxon>Pentapetalae</taxon>
        <taxon>rosids</taxon>
        <taxon>malvids</taxon>
        <taxon>Myrtales</taxon>
        <taxon>Myrtaceae</taxon>
        <taxon>Myrtoideae</taxon>
        <taxon>Eucalypteae</taxon>
        <taxon>Eucalyptus</taxon>
    </lineage>
</organism>
<evidence type="ECO:0000259" key="5">
    <source>
        <dbReference type="PROSITE" id="PS50104"/>
    </source>
</evidence>
<keyword evidence="1" id="KW-0433">Leucine-rich repeat</keyword>
<dbReference type="GO" id="GO:0006952">
    <property type="term" value="P:defense response"/>
    <property type="evidence" value="ECO:0007669"/>
    <property type="project" value="UniProtKB-KW"/>
</dbReference>
<keyword evidence="4" id="KW-0520">NAD</keyword>
<dbReference type="InterPro" id="IPR000157">
    <property type="entry name" value="TIR_dom"/>
</dbReference>
<keyword evidence="3" id="KW-0611">Plant defense</keyword>
<dbReference type="InterPro" id="IPR058192">
    <property type="entry name" value="WHD_ROQ1-like"/>
</dbReference>
<reference evidence="6 7" key="1">
    <citation type="submission" date="2024-11" db="EMBL/GenBank/DDBJ databases">
        <title>Chromosome-level genome assembly of Eucalyptus globulus Labill. provides insights into its genome evolution.</title>
        <authorList>
            <person name="Li X."/>
        </authorList>
    </citation>
    <scope>NUCLEOTIDE SEQUENCE [LARGE SCALE GENOMIC DNA]</scope>
    <source>
        <strain evidence="6">CL2024</strain>
        <tissue evidence="6">Fresh tender leaves</tissue>
    </source>
</reference>
<dbReference type="Gene3D" id="1.10.8.430">
    <property type="entry name" value="Helical domain of apoptotic protease-activating factors"/>
    <property type="match status" value="1"/>
</dbReference>
<evidence type="ECO:0000256" key="3">
    <source>
        <dbReference type="ARBA" id="ARBA00022821"/>
    </source>
</evidence>
<dbReference type="InterPro" id="IPR036390">
    <property type="entry name" value="WH_DNA-bd_sf"/>
</dbReference>
<dbReference type="InterPro" id="IPR042197">
    <property type="entry name" value="Apaf_helical"/>
</dbReference>
<dbReference type="InterPro" id="IPR035897">
    <property type="entry name" value="Toll_tir_struct_dom_sf"/>
</dbReference>
<name>A0ABD3L0Q4_EUCGL</name>
<dbReference type="AlphaFoldDB" id="A0ABD3L0Q4"/>
<dbReference type="Gene3D" id="3.40.50.10140">
    <property type="entry name" value="Toll/interleukin-1 receptor homology (TIR) domain"/>
    <property type="match status" value="1"/>
</dbReference>
<proteinExistence type="predicted"/>
<dbReference type="Pfam" id="PF00931">
    <property type="entry name" value="NB-ARC"/>
    <property type="match status" value="1"/>
</dbReference>
<dbReference type="InterPro" id="IPR002182">
    <property type="entry name" value="NB-ARC"/>
</dbReference>
<evidence type="ECO:0000313" key="6">
    <source>
        <dbReference type="EMBL" id="KAL3745519.1"/>
    </source>
</evidence>
<dbReference type="SUPFAM" id="SSF46785">
    <property type="entry name" value="Winged helix' DNA-binding domain"/>
    <property type="match status" value="1"/>
</dbReference>
<comment type="caution">
    <text evidence="6">The sequence shown here is derived from an EMBL/GenBank/DDBJ whole genome shotgun (WGS) entry which is preliminary data.</text>
</comment>
<dbReference type="SMART" id="SM00255">
    <property type="entry name" value="TIR"/>
    <property type="match status" value="1"/>
</dbReference>
<evidence type="ECO:0000256" key="2">
    <source>
        <dbReference type="ARBA" id="ARBA00022737"/>
    </source>
</evidence>
<dbReference type="FunFam" id="3.40.50.10140:FF:000007">
    <property type="entry name" value="Disease resistance protein (TIR-NBS-LRR class)"/>
    <property type="match status" value="1"/>
</dbReference>
<accession>A0ABD3L0Q4</accession>
<dbReference type="Pfam" id="PF23598">
    <property type="entry name" value="LRR_14"/>
    <property type="match status" value="1"/>
</dbReference>
<gene>
    <name evidence="6" type="ORF">ACJRO7_014604</name>
</gene>
<dbReference type="InterPro" id="IPR032675">
    <property type="entry name" value="LRR_dom_sf"/>
</dbReference>
<evidence type="ECO:0000256" key="1">
    <source>
        <dbReference type="ARBA" id="ARBA00022614"/>
    </source>
</evidence>
<dbReference type="Pfam" id="PF23282">
    <property type="entry name" value="WHD_ROQ1"/>
    <property type="match status" value="1"/>
</dbReference>
<dbReference type="GO" id="GO:0051707">
    <property type="term" value="P:response to other organism"/>
    <property type="evidence" value="ECO:0007669"/>
    <property type="project" value="UniProtKB-ARBA"/>
</dbReference>
<evidence type="ECO:0000256" key="4">
    <source>
        <dbReference type="ARBA" id="ARBA00023027"/>
    </source>
</evidence>
<dbReference type="PANTHER" id="PTHR11017:SF570">
    <property type="entry name" value="DISEASE RESISTANCE PROTEIN (TIR-NBS CLASS)-RELATED"/>
    <property type="match status" value="1"/>
</dbReference>
<dbReference type="Pfam" id="PF01582">
    <property type="entry name" value="TIR"/>
    <property type="match status" value="1"/>
</dbReference>
<dbReference type="InterPro" id="IPR044974">
    <property type="entry name" value="Disease_R_plants"/>
</dbReference>
<dbReference type="InterPro" id="IPR055414">
    <property type="entry name" value="LRR_R13L4/SHOC2-like"/>
</dbReference>
<dbReference type="PROSITE" id="PS50104">
    <property type="entry name" value="TIR"/>
    <property type="match status" value="1"/>
</dbReference>
<dbReference type="Gene3D" id="3.40.50.300">
    <property type="entry name" value="P-loop containing nucleotide triphosphate hydrolases"/>
    <property type="match status" value="1"/>
</dbReference>
<dbReference type="PRINTS" id="PR00364">
    <property type="entry name" value="DISEASERSIST"/>
</dbReference>
<dbReference type="EMBL" id="JBJKBG010000003">
    <property type="protein sequence ID" value="KAL3745519.1"/>
    <property type="molecule type" value="Genomic_DNA"/>
</dbReference>
<protein>
    <recommendedName>
        <fullName evidence="5">TIR domain-containing protein</fullName>
    </recommendedName>
</protein>
<sequence length="1098" mass="123999">MMKTRSSETGSTSHCTFGAKFDVFLSFRGPDTRANFTDSLYHALLDKGIHVFIDKKGIDIGEEIGLEILQAINDSKICIPIFSKSYASSSWCLCELKHMMECRKTNELEVLPIFYDVTPADVKLETNVYRYQLTQHKLKHETETVRLWRKALKEAAKIKGWDTKDIGHGELTRLIARKLLVKLKVSPVHLSDDLIGVDQSMDAIIDLLSVESEDIRLIGIWGMGGIGKTTLAKVIYHKLSTNFESCSFISDVQQASESSNSGLLSLQRQLVHDILQEKSIEIFSIDQGINMIKERFKRTKVLIFLDDVNHRSQLMALAAKREWFGLGSRIVVTTRDKNVLSKFLDQFDHGLTYEVAELNGEESLQLFSKHAFRRNIPPSDFLSLSKNVTAKTGGLPLTIEVMGSFLYQKGKATWEDTFKKMERHLHEDVEKKLMLSYEALDEEKKQLFLDIACFLNGENKRDATYMWDDCGLFPDEGIDVLLLMSLVKVGVKNELWMHDQLKDLGNGIVRNENCKDSGKRSRVWNHEEALDMMMRKKGTETIEAICANFDRVLLTPEEFTKVPNIRFLAMINGNLSGNFKDLFPELRWLSWKNCPLYLQATNFYPKNLLILDLSRTQMTEDWNGWIQLQVATRLKVLNMSNCLGLSTTPDLSAFTSLEKLILEGCRTLLLIDRSIGHLKRLKHLNLNACFLLQKLPVELGSLEALTELLIDNYVFSGSINQVPSSIKALVNLECLVVCGFPRLRTLPDSIGILKFLAKLDVSYTTIEELPKTIVYLHSLKVLKMNGSNMKKLPETIRLLEKLEEIYGEDCLRLTIIPSDISGLPSLKILKLTGTHVEDVPKLPQSLVSLCLSSRATNKAPKISNLVNLRNLELFFFSDEFTFLGSKGDSDGFTFLGPKSNPDGSGLTVLGSKSDPDRFTFLGSKSNPEKFVRPKTVIDPYLLPKVGTYSPYCILGLPNITSMSSYLSCLCCLKELQLINCKNLYQIGQLPSSLRNLTVRNCNLLEVVDLSNLENLRVLLITNCPLLQTLSNLSNSTNLKDFAVWDCPKLVEIQGVDALESLENLAIRDCSSLPSLPDRSNLKKLKNYRVENAFKVSES</sequence>
<keyword evidence="2" id="KW-0677">Repeat</keyword>
<dbReference type="SUPFAM" id="SSF52540">
    <property type="entry name" value="P-loop containing nucleoside triphosphate hydrolases"/>
    <property type="match status" value="1"/>
</dbReference>
<evidence type="ECO:0000313" key="7">
    <source>
        <dbReference type="Proteomes" id="UP001634007"/>
    </source>
</evidence>
<dbReference type="InterPro" id="IPR027417">
    <property type="entry name" value="P-loop_NTPase"/>
</dbReference>
<dbReference type="SUPFAM" id="SSF52058">
    <property type="entry name" value="L domain-like"/>
    <property type="match status" value="1"/>
</dbReference>